<name>A0A2I0LDX0_PUNGR</name>
<keyword evidence="2" id="KW-1185">Reference proteome</keyword>
<dbReference type="AlphaFoldDB" id="A0A2I0LDX0"/>
<protein>
    <submittedName>
        <fullName evidence="1">Uncharacterized protein</fullName>
    </submittedName>
</protein>
<dbReference type="EMBL" id="PGOL01000032">
    <property type="protein sequence ID" value="PKI78877.1"/>
    <property type="molecule type" value="Genomic_DNA"/>
</dbReference>
<evidence type="ECO:0000313" key="2">
    <source>
        <dbReference type="Proteomes" id="UP000233551"/>
    </source>
</evidence>
<reference evidence="1 2" key="1">
    <citation type="submission" date="2017-11" db="EMBL/GenBank/DDBJ databases">
        <title>De-novo sequencing of pomegranate (Punica granatum L.) genome.</title>
        <authorList>
            <person name="Akparov Z."/>
            <person name="Amiraslanov A."/>
            <person name="Hajiyeva S."/>
            <person name="Abbasov M."/>
            <person name="Kaur K."/>
            <person name="Hamwieh A."/>
            <person name="Solovyev V."/>
            <person name="Salamov A."/>
            <person name="Braich B."/>
            <person name="Kosarev P."/>
            <person name="Mahmoud A."/>
            <person name="Hajiyev E."/>
            <person name="Babayeva S."/>
            <person name="Izzatullayeva V."/>
            <person name="Mammadov A."/>
            <person name="Mammadov A."/>
            <person name="Sharifova S."/>
            <person name="Ojaghi J."/>
            <person name="Eynullazada K."/>
            <person name="Bayramov B."/>
            <person name="Abdulazimova A."/>
            <person name="Shahmuradov I."/>
        </authorList>
    </citation>
    <scope>NUCLEOTIDE SEQUENCE [LARGE SCALE GENOMIC DNA]</scope>
    <source>
        <strain evidence="2">cv. AG2017</strain>
        <tissue evidence="1">Leaf</tissue>
    </source>
</reference>
<organism evidence="1 2">
    <name type="scientific">Punica granatum</name>
    <name type="common">Pomegranate</name>
    <dbReference type="NCBI Taxonomy" id="22663"/>
    <lineage>
        <taxon>Eukaryota</taxon>
        <taxon>Viridiplantae</taxon>
        <taxon>Streptophyta</taxon>
        <taxon>Embryophyta</taxon>
        <taxon>Tracheophyta</taxon>
        <taxon>Spermatophyta</taxon>
        <taxon>Magnoliopsida</taxon>
        <taxon>eudicotyledons</taxon>
        <taxon>Gunneridae</taxon>
        <taxon>Pentapetalae</taxon>
        <taxon>rosids</taxon>
        <taxon>malvids</taxon>
        <taxon>Myrtales</taxon>
        <taxon>Lythraceae</taxon>
        <taxon>Punica</taxon>
    </lineage>
</organism>
<evidence type="ECO:0000313" key="1">
    <source>
        <dbReference type="EMBL" id="PKI78877.1"/>
    </source>
</evidence>
<dbReference type="Proteomes" id="UP000233551">
    <property type="component" value="Unassembled WGS sequence"/>
</dbReference>
<gene>
    <name evidence="1" type="ORF">CRG98_000738</name>
</gene>
<comment type="caution">
    <text evidence="1">The sequence shown here is derived from an EMBL/GenBank/DDBJ whole genome shotgun (WGS) entry which is preliminary data.</text>
</comment>
<proteinExistence type="predicted"/>
<accession>A0A2I0LDX0</accession>
<sequence length="182" mass="20138">MLSKFWPLNEDEDECEPNILHVEEPRALMSIDEGLECCLQTPWIFSAKSAREAWGGRFGKGRVALGQFVGPTAEEEKPGKACPSLTACSSRGCCQRLQKYPNLIAMIDMELPIAVFSLILWICGEKFKVGTDPRGWTSEQKFKVRTDTKGLQYARVHCPVDCGVHERLLGGLQGVGRLPGGL</sequence>